<evidence type="ECO:0000256" key="1">
    <source>
        <dbReference type="SAM" id="Phobius"/>
    </source>
</evidence>
<keyword evidence="1" id="KW-0812">Transmembrane</keyword>
<sequence length="49" mass="5427">MSKKNIYLFSGFASIFIAQIFDNPYIMIGLGLLGAILLLLSGTYKNNKN</sequence>
<keyword evidence="1" id="KW-0472">Membrane</keyword>
<evidence type="ECO:0000313" key="3">
    <source>
        <dbReference type="Proteomes" id="UP001595616"/>
    </source>
</evidence>
<keyword evidence="3" id="KW-1185">Reference proteome</keyword>
<keyword evidence="1" id="KW-1133">Transmembrane helix</keyword>
<gene>
    <name evidence="2" type="ORF">ACFOOI_13955</name>
</gene>
<name>A0ABV7Z024_9BACT</name>
<evidence type="ECO:0008006" key="4">
    <source>
        <dbReference type="Google" id="ProtNLM"/>
    </source>
</evidence>
<comment type="caution">
    <text evidence="2">The sequence shown here is derived from an EMBL/GenBank/DDBJ whole genome shotgun (WGS) entry which is preliminary data.</text>
</comment>
<reference evidence="3" key="1">
    <citation type="journal article" date="2019" name="Int. J. Syst. Evol. Microbiol.">
        <title>The Global Catalogue of Microorganisms (GCM) 10K type strain sequencing project: providing services to taxonomists for standard genome sequencing and annotation.</title>
        <authorList>
            <consortium name="The Broad Institute Genomics Platform"/>
            <consortium name="The Broad Institute Genome Sequencing Center for Infectious Disease"/>
            <person name="Wu L."/>
            <person name="Ma J."/>
        </authorList>
    </citation>
    <scope>NUCLEOTIDE SEQUENCE [LARGE SCALE GENOMIC DNA]</scope>
    <source>
        <strain evidence="3">CECT 7956</strain>
    </source>
</reference>
<feature type="transmembrane region" description="Helical" evidence="1">
    <location>
        <begin position="5"/>
        <end position="21"/>
    </location>
</feature>
<proteinExistence type="predicted"/>
<organism evidence="2 3">
    <name type="scientific">Lacihabitans lacunae</name>
    <dbReference type="NCBI Taxonomy" id="1028214"/>
    <lineage>
        <taxon>Bacteria</taxon>
        <taxon>Pseudomonadati</taxon>
        <taxon>Bacteroidota</taxon>
        <taxon>Cytophagia</taxon>
        <taxon>Cytophagales</taxon>
        <taxon>Leadbetterellaceae</taxon>
        <taxon>Lacihabitans</taxon>
    </lineage>
</organism>
<dbReference type="EMBL" id="JBHRYQ010000001">
    <property type="protein sequence ID" value="MFC3811763.1"/>
    <property type="molecule type" value="Genomic_DNA"/>
</dbReference>
<dbReference type="RefSeq" id="WP_379838608.1">
    <property type="nucleotide sequence ID" value="NZ_JBHRYQ010000001.1"/>
</dbReference>
<protein>
    <recommendedName>
        <fullName evidence="4">Gliding motility protein</fullName>
    </recommendedName>
</protein>
<accession>A0ABV7Z024</accession>
<evidence type="ECO:0000313" key="2">
    <source>
        <dbReference type="EMBL" id="MFC3811763.1"/>
    </source>
</evidence>
<dbReference type="Proteomes" id="UP001595616">
    <property type="component" value="Unassembled WGS sequence"/>
</dbReference>
<feature type="transmembrane region" description="Helical" evidence="1">
    <location>
        <begin position="27"/>
        <end position="44"/>
    </location>
</feature>